<dbReference type="PANTHER" id="PTHR42895">
    <property type="entry name" value="IRON-SULFUR CLUSTER-BINDING PROTEIN-RELATED"/>
    <property type="match status" value="1"/>
</dbReference>
<protein>
    <submittedName>
        <fullName evidence="2">DUF4445 domain-containing protein</fullName>
    </submittedName>
</protein>
<dbReference type="Pfam" id="PF17651">
    <property type="entry name" value="Raco_middle"/>
    <property type="match status" value="1"/>
</dbReference>
<dbReference type="AlphaFoldDB" id="A0A923KTB5"/>
<feature type="domain" description="2Fe-2S ferredoxin-type" evidence="1">
    <location>
        <begin position="2"/>
        <end position="94"/>
    </location>
</feature>
<reference evidence="2" key="2">
    <citation type="submission" date="2020-10" db="EMBL/GenBank/DDBJ databases">
        <title>Comparative genomics of the Acetobacterium genus.</title>
        <authorList>
            <person name="Marshall C."/>
            <person name="May H."/>
            <person name="Norman S."/>
        </authorList>
    </citation>
    <scope>NUCLEOTIDE SEQUENCE</scope>
    <source>
        <strain evidence="2">DER-2019</strain>
    </source>
</reference>
<evidence type="ECO:0000313" key="2">
    <source>
        <dbReference type="EMBL" id="MBC3889237.1"/>
    </source>
</evidence>
<dbReference type="Gene3D" id="3.30.420.480">
    <property type="entry name" value="Domain of unknown function (DUF4445)"/>
    <property type="match status" value="1"/>
</dbReference>
<proteinExistence type="predicted"/>
<dbReference type="InterPro" id="IPR042259">
    <property type="entry name" value="Raco-like_middle_sf"/>
</dbReference>
<dbReference type="OrthoDB" id="9810588at2"/>
<dbReference type="InterPro" id="IPR027980">
    <property type="entry name" value="RACo_C"/>
</dbReference>
<dbReference type="InterPro" id="IPR036010">
    <property type="entry name" value="2Fe-2S_ferredoxin-like_sf"/>
</dbReference>
<name>A0A923KTB5_9FIRM</name>
<dbReference type="InterPro" id="IPR052911">
    <property type="entry name" value="Corrinoid_activation_enz"/>
</dbReference>
<accession>A0A923KTB5</accession>
<dbReference type="Pfam" id="PF14574">
    <property type="entry name" value="RACo_C_ter"/>
    <property type="match status" value="1"/>
</dbReference>
<dbReference type="InterPro" id="IPR012675">
    <property type="entry name" value="Beta-grasp_dom_sf"/>
</dbReference>
<comment type="caution">
    <text evidence="2">The sequence shown here is derived from an EMBL/GenBank/DDBJ whole genome shotgun (WGS) entry which is preliminary data.</text>
</comment>
<reference evidence="2" key="1">
    <citation type="submission" date="2019-10" db="EMBL/GenBank/DDBJ databases">
        <authorList>
            <person name="Ross D.E."/>
            <person name="Gulliver D."/>
        </authorList>
    </citation>
    <scope>NUCLEOTIDE SEQUENCE</scope>
    <source>
        <strain evidence="2">DER-2019</strain>
    </source>
</reference>
<dbReference type="Proteomes" id="UP000616595">
    <property type="component" value="Unassembled WGS sequence"/>
</dbReference>
<keyword evidence="3" id="KW-1185">Reference proteome</keyword>
<dbReference type="SUPFAM" id="SSF54292">
    <property type="entry name" value="2Fe-2S ferredoxin-like"/>
    <property type="match status" value="1"/>
</dbReference>
<gene>
    <name evidence="2" type="ORF">GH810_13025</name>
</gene>
<dbReference type="EMBL" id="WJBD01000016">
    <property type="protein sequence ID" value="MBC3889237.1"/>
    <property type="molecule type" value="Genomic_DNA"/>
</dbReference>
<organism evidence="2 3">
    <name type="scientific">Acetobacterium paludosum</name>
    <dbReference type="NCBI Taxonomy" id="52693"/>
    <lineage>
        <taxon>Bacteria</taxon>
        <taxon>Bacillati</taxon>
        <taxon>Bacillota</taxon>
        <taxon>Clostridia</taxon>
        <taxon>Eubacteriales</taxon>
        <taxon>Eubacteriaceae</taxon>
        <taxon>Acetobacterium</taxon>
    </lineage>
</organism>
<evidence type="ECO:0000313" key="3">
    <source>
        <dbReference type="Proteomes" id="UP000616595"/>
    </source>
</evidence>
<dbReference type="PANTHER" id="PTHR42895:SF2">
    <property type="entry name" value="IRON-SULFUR CLUSTER PROTEIN"/>
    <property type="match status" value="1"/>
</dbReference>
<dbReference type="InterPro" id="IPR041414">
    <property type="entry name" value="Raco-like_middle"/>
</dbReference>
<dbReference type="GO" id="GO:0051536">
    <property type="term" value="F:iron-sulfur cluster binding"/>
    <property type="evidence" value="ECO:0007669"/>
    <property type="project" value="InterPro"/>
</dbReference>
<sequence length="563" mass="61339">MVKVNFVAENKSVLVAKGTTILEAAKKLEIVIESPCNAEGVCGKCKVQVSKDSLKNIEQYGKHQLSDQEKSQGFVLSCQTKVIGNVNVEAVSKHQNKTLQILNHGQSFDIEVDSLIKKEYDGNGKTIIYAGDQIIGEEEGDTSLLNFGVVVDIGTTTLVATIVNINTGEERYSVSALNPQSLYAQDVLSRIKYASSEEGLDTMYFGITQEVNNLIEKAAKHTGIDRNHIYEVIYSGNTCMIHLAAKVNPYSLGKYPYTPLLRGGSRLSYDEHLLNISESGAIYLPPIISAFVGPDITSGILATRLQDRKGVTLFVDIGTNGEMVLASDGLLTATSTAAGPAFEGMNITYGMRAEKGAIEYFNIEEDGTIEVKTIEDGKPVGICGSGLIDIVGELVANKVIDKRGRFSAPENSDLKQGLGARIVKIDGKNAFEVAKGIFLTQKDIRQVQLAKGAVRAGIEFLMNTKNIKAEDVDKIQIAGSFGFHLRAESLINIGLLPKEFEGKIDFVGNTSKSGGHAFLLNQKYRDEMEELVKEIEVVELSNGENFDRIFVDCLSFDKQKKIA</sequence>
<dbReference type="PROSITE" id="PS51085">
    <property type="entry name" value="2FE2S_FER_2"/>
    <property type="match status" value="1"/>
</dbReference>
<dbReference type="Pfam" id="PF00111">
    <property type="entry name" value="Fer2"/>
    <property type="match status" value="1"/>
</dbReference>
<dbReference type="InterPro" id="IPR001041">
    <property type="entry name" value="2Fe-2S_ferredoxin-type"/>
</dbReference>
<dbReference type="Gene3D" id="3.10.20.30">
    <property type="match status" value="1"/>
</dbReference>
<evidence type="ECO:0000259" key="1">
    <source>
        <dbReference type="PROSITE" id="PS51085"/>
    </source>
</evidence>
<dbReference type="CDD" id="cd00207">
    <property type="entry name" value="fer2"/>
    <property type="match status" value="1"/>
</dbReference>